<proteinExistence type="predicted"/>
<protein>
    <recommendedName>
        <fullName evidence="7">Aminotransferase class I/II-fold pyridoxal phosphate-dependent enzyme</fullName>
    </recommendedName>
</protein>
<evidence type="ECO:0000256" key="2">
    <source>
        <dbReference type="ARBA" id="ARBA00023004"/>
    </source>
</evidence>
<feature type="region of interest" description="Disordered" evidence="4">
    <location>
        <begin position="195"/>
        <end position="226"/>
    </location>
</feature>
<accession>A0ABW2UCR0</accession>
<dbReference type="Gene3D" id="3.40.50.740">
    <property type="match status" value="1"/>
</dbReference>
<keyword evidence="1" id="KW-0479">Metal-binding</keyword>
<evidence type="ECO:0000256" key="1">
    <source>
        <dbReference type="ARBA" id="ARBA00022723"/>
    </source>
</evidence>
<dbReference type="RefSeq" id="WP_380207290.1">
    <property type="nucleotide sequence ID" value="NZ_JBHTEK010000006.1"/>
</dbReference>
<keyword evidence="2" id="KW-0408">Iron</keyword>
<gene>
    <name evidence="5" type="ORF">ACFQT0_30670</name>
</gene>
<feature type="compositionally biased region" description="Low complexity" evidence="4">
    <location>
        <begin position="159"/>
        <end position="169"/>
    </location>
</feature>
<feature type="compositionally biased region" description="Low complexity" evidence="4">
    <location>
        <begin position="213"/>
        <end position="226"/>
    </location>
</feature>
<evidence type="ECO:0000256" key="3">
    <source>
        <dbReference type="ARBA" id="ARBA00023014"/>
    </source>
</evidence>
<dbReference type="Gene3D" id="3.40.228.10">
    <property type="entry name" value="Dimethylsulfoxide Reductase, domain 2"/>
    <property type="match status" value="1"/>
</dbReference>
<keyword evidence="6" id="KW-1185">Reference proteome</keyword>
<sequence length="226" mass="24875">MQATAAAVQVNNINLIRGLIGSPGNAILQMNGQPTSQNTRECGADGDLPGFRNWDNPDHIRELARLWNVHEDKIPHWAPPTHAMQIWRYCETGSIKLLWIQATNPAVSLPELARIRKILEKKDLLVVVEDAFMTETAQPGRRGAARRHLGRKPAPSPTPTARCTCPTRPLSRPGRPAPISTSCWTMPTAWISAIRTGSRSSSGARRKRHLRPGRCAARAAPATIRA</sequence>
<reference evidence="6" key="1">
    <citation type="journal article" date="2019" name="Int. J. Syst. Evol. Microbiol.">
        <title>The Global Catalogue of Microorganisms (GCM) 10K type strain sequencing project: providing services to taxonomists for standard genome sequencing and annotation.</title>
        <authorList>
            <consortium name="The Broad Institute Genomics Platform"/>
            <consortium name="The Broad Institute Genome Sequencing Center for Infectious Disease"/>
            <person name="Wu L."/>
            <person name="Ma J."/>
        </authorList>
    </citation>
    <scope>NUCLEOTIDE SEQUENCE [LARGE SCALE GENOMIC DNA]</scope>
    <source>
        <strain evidence="6">JCM 19635</strain>
    </source>
</reference>
<evidence type="ECO:0000313" key="5">
    <source>
        <dbReference type="EMBL" id="MFC7671282.1"/>
    </source>
</evidence>
<dbReference type="SUPFAM" id="SSF53706">
    <property type="entry name" value="Formate dehydrogenase/DMSO reductase, domains 1-3"/>
    <property type="match status" value="1"/>
</dbReference>
<dbReference type="Proteomes" id="UP001596513">
    <property type="component" value="Unassembled WGS sequence"/>
</dbReference>
<dbReference type="InterPro" id="IPR050123">
    <property type="entry name" value="Prok_molybdopt-oxidoreductase"/>
</dbReference>
<evidence type="ECO:0000313" key="6">
    <source>
        <dbReference type="Proteomes" id="UP001596513"/>
    </source>
</evidence>
<comment type="caution">
    <text evidence="5">The sequence shown here is derived from an EMBL/GenBank/DDBJ whole genome shotgun (WGS) entry which is preliminary data.</text>
</comment>
<organism evidence="5 6">
    <name type="scientific">Hymenobacter humi</name>
    <dbReference type="NCBI Taxonomy" id="1411620"/>
    <lineage>
        <taxon>Bacteria</taxon>
        <taxon>Pseudomonadati</taxon>
        <taxon>Bacteroidota</taxon>
        <taxon>Cytophagia</taxon>
        <taxon>Cytophagales</taxon>
        <taxon>Hymenobacteraceae</taxon>
        <taxon>Hymenobacter</taxon>
    </lineage>
</organism>
<dbReference type="EMBL" id="JBHTEK010000006">
    <property type="protein sequence ID" value="MFC7671282.1"/>
    <property type="molecule type" value="Genomic_DNA"/>
</dbReference>
<dbReference type="PANTHER" id="PTHR43105">
    <property type="entry name" value="RESPIRATORY NITRATE REDUCTASE"/>
    <property type="match status" value="1"/>
</dbReference>
<name>A0ABW2UCR0_9BACT</name>
<feature type="region of interest" description="Disordered" evidence="4">
    <location>
        <begin position="137"/>
        <end position="178"/>
    </location>
</feature>
<dbReference type="PANTHER" id="PTHR43105:SF10">
    <property type="entry name" value="NADH-QUINONE OXIDOREDUCTASE SUBUNIT G"/>
    <property type="match status" value="1"/>
</dbReference>
<evidence type="ECO:0008006" key="7">
    <source>
        <dbReference type="Google" id="ProtNLM"/>
    </source>
</evidence>
<keyword evidence="3" id="KW-0411">Iron-sulfur</keyword>
<evidence type="ECO:0000256" key="4">
    <source>
        <dbReference type="SAM" id="MobiDB-lite"/>
    </source>
</evidence>